<sequence>MTTLVRPHYRPAVAADVAAIVALVESAYRGESGQRGWTTESHLLDGQRTDADSVAGLIARPGSSILLAECDGVPVACCHIEQHGDEGYFGMFAVSPDLQKAGLGRSLLAEAERVARDQWRSQSMRMTVIEQRAELIAWYERRGYRLTGETRQFPYGDARFGIPRCEGLRFVWMSKPLHEVVA</sequence>
<name>A0A4R0YVE5_9GAMM</name>
<dbReference type="RefSeq" id="WP_131409303.1">
    <property type="nucleotide sequence ID" value="NZ_SJTG01000002.1"/>
</dbReference>
<dbReference type="GO" id="GO:0016747">
    <property type="term" value="F:acyltransferase activity, transferring groups other than amino-acyl groups"/>
    <property type="evidence" value="ECO:0007669"/>
    <property type="project" value="InterPro"/>
</dbReference>
<dbReference type="Pfam" id="PF00583">
    <property type="entry name" value="Acetyltransf_1"/>
    <property type="match status" value="1"/>
</dbReference>
<dbReference type="EMBL" id="SJTG01000002">
    <property type="protein sequence ID" value="TCI10868.1"/>
    <property type="molecule type" value="Genomic_DNA"/>
</dbReference>
<evidence type="ECO:0000256" key="2">
    <source>
        <dbReference type="ARBA" id="ARBA00023315"/>
    </source>
</evidence>
<reference evidence="4 5" key="1">
    <citation type="submission" date="2019-02" db="EMBL/GenBank/DDBJ databases">
        <title>Dyella amyloliquefaciens sp. nov., isolated from forest soil.</title>
        <authorList>
            <person name="Gao Z.-H."/>
            <person name="Qiu L.-H."/>
        </authorList>
    </citation>
    <scope>NUCLEOTIDE SEQUENCE [LARGE SCALE GENOMIC DNA]</scope>
    <source>
        <strain evidence="4 5">KACC 12747</strain>
    </source>
</reference>
<accession>A0A4R0YVE5</accession>
<gene>
    <name evidence="4" type="ORF">EZM97_18685</name>
</gene>
<dbReference type="AlphaFoldDB" id="A0A4R0YVE5"/>
<dbReference type="CDD" id="cd04301">
    <property type="entry name" value="NAT_SF"/>
    <property type="match status" value="1"/>
</dbReference>
<organism evidence="4 5">
    <name type="scientific">Dyella soli</name>
    <dbReference type="NCBI Taxonomy" id="522319"/>
    <lineage>
        <taxon>Bacteria</taxon>
        <taxon>Pseudomonadati</taxon>
        <taxon>Pseudomonadota</taxon>
        <taxon>Gammaproteobacteria</taxon>
        <taxon>Lysobacterales</taxon>
        <taxon>Rhodanobacteraceae</taxon>
        <taxon>Dyella</taxon>
    </lineage>
</organism>
<feature type="domain" description="N-acetyltransferase" evidence="3">
    <location>
        <begin position="7"/>
        <end position="178"/>
    </location>
</feature>
<evidence type="ECO:0000313" key="5">
    <source>
        <dbReference type="Proteomes" id="UP000291822"/>
    </source>
</evidence>
<dbReference type="InterPro" id="IPR050832">
    <property type="entry name" value="Bact_Acetyltransf"/>
</dbReference>
<evidence type="ECO:0000256" key="1">
    <source>
        <dbReference type="ARBA" id="ARBA00022679"/>
    </source>
</evidence>
<protein>
    <submittedName>
        <fullName evidence="4">GNAT family N-acetyltransferase</fullName>
    </submittedName>
</protein>
<dbReference type="PANTHER" id="PTHR43877">
    <property type="entry name" value="AMINOALKYLPHOSPHONATE N-ACETYLTRANSFERASE-RELATED-RELATED"/>
    <property type="match status" value="1"/>
</dbReference>
<keyword evidence="2" id="KW-0012">Acyltransferase</keyword>
<dbReference type="PANTHER" id="PTHR43877:SF2">
    <property type="entry name" value="AMINOALKYLPHOSPHONATE N-ACETYLTRANSFERASE-RELATED"/>
    <property type="match status" value="1"/>
</dbReference>
<comment type="caution">
    <text evidence="4">The sequence shown here is derived from an EMBL/GenBank/DDBJ whole genome shotgun (WGS) entry which is preliminary data.</text>
</comment>
<dbReference type="PROSITE" id="PS51186">
    <property type="entry name" value="GNAT"/>
    <property type="match status" value="1"/>
</dbReference>
<evidence type="ECO:0000259" key="3">
    <source>
        <dbReference type="PROSITE" id="PS51186"/>
    </source>
</evidence>
<keyword evidence="5" id="KW-1185">Reference proteome</keyword>
<proteinExistence type="predicted"/>
<dbReference type="Proteomes" id="UP000291822">
    <property type="component" value="Unassembled WGS sequence"/>
</dbReference>
<dbReference type="InterPro" id="IPR000182">
    <property type="entry name" value="GNAT_dom"/>
</dbReference>
<dbReference type="InterPro" id="IPR016181">
    <property type="entry name" value="Acyl_CoA_acyltransferase"/>
</dbReference>
<keyword evidence="1 4" id="KW-0808">Transferase</keyword>
<dbReference type="SUPFAM" id="SSF55729">
    <property type="entry name" value="Acyl-CoA N-acyltransferases (Nat)"/>
    <property type="match status" value="1"/>
</dbReference>
<dbReference type="Gene3D" id="3.40.630.30">
    <property type="match status" value="1"/>
</dbReference>
<evidence type="ECO:0000313" key="4">
    <source>
        <dbReference type="EMBL" id="TCI10868.1"/>
    </source>
</evidence>